<dbReference type="PANTHER" id="PTHR33377:SF92">
    <property type="entry name" value="NB-ARC DOMAIN-CONTAINING PROTEIN"/>
    <property type="match status" value="1"/>
</dbReference>
<evidence type="ECO:0008006" key="3">
    <source>
        <dbReference type="Google" id="ProtNLM"/>
    </source>
</evidence>
<accession>A0A1E5WGM1</accession>
<name>A0A1E5WGM1_9POAL</name>
<organism evidence="1 2">
    <name type="scientific">Dichanthelium oligosanthes</name>
    <dbReference type="NCBI Taxonomy" id="888268"/>
    <lineage>
        <taxon>Eukaryota</taxon>
        <taxon>Viridiplantae</taxon>
        <taxon>Streptophyta</taxon>
        <taxon>Embryophyta</taxon>
        <taxon>Tracheophyta</taxon>
        <taxon>Spermatophyta</taxon>
        <taxon>Magnoliopsida</taxon>
        <taxon>Liliopsida</taxon>
        <taxon>Poales</taxon>
        <taxon>Poaceae</taxon>
        <taxon>PACMAD clade</taxon>
        <taxon>Panicoideae</taxon>
        <taxon>Panicodae</taxon>
        <taxon>Paniceae</taxon>
        <taxon>Dichantheliinae</taxon>
        <taxon>Dichanthelium</taxon>
    </lineage>
</organism>
<dbReference type="OrthoDB" id="649712at2759"/>
<dbReference type="Gene3D" id="3.40.50.300">
    <property type="entry name" value="P-loop containing nucleotide triphosphate hydrolases"/>
    <property type="match status" value="1"/>
</dbReference>
<dbReference type="PANTHER" id="PTHR33377">
    <property type="entry name" value="OS10G0134700 PROTEIN-RELATED"/>
    <property type="match status" value="1"/>
</dbReference>
<proteinExistence type="predicted"/>
<evidence type="ECO:0000313" key="1">
    <source>
        <dbReference type="EMBL" id="OEL36542.1"/>
    </source>
</evidence>
<gene>
    <name evidence="1" type="ORF">BAE44_0002439</name>
</gene>
<dbReference type="EMBL" id="LWDX02008898">
    <property type="protein sequence ID" value="OEL36542.1"/>
    <property type="molecule type" value="Genomic_DNA"/>
</dbReference>
<comment type="caution">
    <text evidence="1">The sequence shown here is derived from an EMBL/GenBank/DDBJ whole genome shotgun (WGS) entry which is preliminary data.</text>
</comment>
<dbReference type="AlphaFoldDB" id="A0A1E5WGM1"/>
<reference evidence="1 2" key="1">
    <citation type="submission" date="2016-09" db="EMBL/GenBank/DDBJ databases">
        <title>The draft genome of Dichanthelium oligosanthes: A C3 panicoid grass species.</title>
        <authorList>
            <person name="Studer A.J."/>
            <person name="Schnable J.C."/>
            <person name="Brutnell T.P."/>
        </authorList>
    </citation>
    <scope>NUCLEOTIDE SEQUENCE [LARGE SCALE GENOMIC DNA]</scope>
    <source>
        <strain evidence="2">cv. Kellogg 1175</strain>
        <tissue evidence="1">Leaf</tissue>
    </source>
</reference>
<evidence type="ECO:0000313" key="2">
    <source>
        <dbReference type="Proteomes" id="UP000095767"/>
    </source>
</evidence>
<dbReference type="Proteomes" id="UP000095767">
    <property type="component" value="Unassembled WGS sequence"/>
</dbReference>
<protein>
    <recommendedName>
        <fullName evidence="3">NB-ARC domain-containing protein</fullName>
    </recommendedName>
</protein>
<dbReference type="SUPFAM" id="SSF52540">
    <property type="entry name" value="P-loop containing nucleoside triphosphate hydrolases"/>
    <property type="match status" value="1"/>
</dbReference>
<dbReference type="InterPro" id="IPR027417">
    <property type="entry name" value="P-loop_NTPase"/>
</dbReference>
<keyword evidence="2" id="KW-1185">Reference proteome</keyword>
<sequence>MYRQPYSMHLQLTNCMFGRQIEAQLIIDFLLHAKPHGGEDLEVLPIVGQSQVGKSTLVAHICEDERVHGYFSEILFFRIHGSTNDEVATFRKGCEIKHQNHMSNFNLDRRLVVIESIGDLNEDAWNRMYSAIKQFAPSGSKIIVTSQSDNIVKFGTTQALTLKHLSCEAYWYFFKTLTFGSMDPEMHPRFTHLAMEIAKTMNSSLTGANTTARLLRENFDIHFWCKVLNYLRRSFQKHVSRFGEHPMDLLYQNRPTHHIARMVTPSEDFVVHHQRQCSSEEEVPQITLEDVVFGSVKPHGKFEVLVWMSRIPPYYSYVYTFLGELTTRSINFFISKISKPTPLVMEDRLSRVLLRAQVIIDEATGRRISSQAMVQQLHFLRDAMHRGYYMLDTFRDAQKKLKEVFDELSSMILAVKELVVFLTSYP</sequence>